<dbReference type="Pfam" id="PF06732">
    <property type="entry name" value="Pescadillo_N"/>
    <property type="match status" value="1"/>
</dbReference>
<feature type="compositionally biased region" description="Acidic residues" evidence="5">
    <location>
        <begin position="500"/>
        <end position="510"/>
    </location>
</feature>
<dbReference type="GO" id="GO:0005654">
    <property type="term" value="C:nucleoplasm"/>
    <property type="evidence" value="ECO:0007669"/>
    <property type="project" value="UniProtKB-SubCell"/>
</dbReference>
<feature type="region of interest" description="Disordered" evidence="5">
    <location>
        <begin position="453"/>
        <end position="609"/>
    </location>
</feature>
<dbReference type="CDD" id="cd17709">
    <property type="entry name" value="BRCT_pescadillo_like"/>
    <property type="match status" value="1"/>
</dbReference>
<dbReference type="SUPFAM" id="SSF52113">
    <property type="entry name" value="BRCT domain"/>
    <property type="match status" value="1"/>
</dbReference>
<comment type="function">
    <text evidence="4">Component of the NOP7 complex, which is required for maturation of the 25S and 5.8S ribosomal RNAs and formation of the 60S ribosome.</text>
</comment>
<keyword evidence="8" id="KW-1185">Reference proteome</keyword>
<proteinExistence type="inferred from homology"/>
<keyword evidence="1 4" id="KW-0690">Ribosome biogenesis</keyword>
<evidence type="ECO:0000256" key="1">
    <source>
        <dbReference type="ARBA" id="ARBA00022517"/>
    </source>
</evidence>
<feature type="domain" description="BRCT" evidence="6">
    <location>
        <begin position="351"/>
        <end position="444"/>
    </location>
</feature>
<dbReference type="PANTHER" id="PTHR12221">
    <property type="entry name" value="PESCADILLO - RELATED"/>
    <property type="match status" value="1"/>
</dbReference>
<dbReference type="FunFam" id="3.40.50.10190:FF:000002">
    <property type="entry name" value="Pescadillo homolog"/>
    <property type="match status" value="1"/>
</dbReference>
<feature type="compositionally biased region" description="Basic and acidic residues" evidence="5">
    <location>
        <begin position="552"/>
        <end position="563"/>
    </location>
</feature>
<dbReference type="EMBL" id="CP115611">
    <property type="protein sequence ID" value="WBW71367.1"/>
    <property type="molecule type" value="Genomic_DNA"/>
</dbReference>
<evidence type="ECO:0000313" key="7">
    <source>
        <dbReference type="EMBL" id="WBW71367.1"/>
    </source>
</evidence>
<dbReference type="RefSeq" id="XP_056035610.1">
    <property type="nucleotide sequence ID" value="XM_056179414.1"/>
</dbReference>
<dbReference type="HAMAP" id="MF_03028">
    <property type="entry name" value="Pescadillo"/>
    <property type="match status" value="1"/>
</dbReference>
<dbReference type="GO" id="GO:0070545">
    <property type="term" value="C:PeBoW complex"/>
    <property type="evidence" value="ECO:0007669"/>
    <property type="project" value="TreeGrafter"/>
</dbReference>
<keyword evidence="2 4" id="KW-0698">rRNA processing</keyword>
<dbReference type="InterPro" id="IPR001357">
    <property type="entry name" value="BRCT_dom"/>
</dbReference>
<evidence type="ECO:0000256" key="4">
    <source>
        <dbReference type="HAMAP-Rule" id="MF_03028"/>
    </source>
</evidence>
<dbReference type="PROSITE" id="PS50172">
    <property type="entry name" value="BRCT"/>
    <property type="match status" value="1"/>
</dbReference>
<evidence type="ECO:0000256" key="2">
    <source>
        <dbReference type="ARBA" id="ARBA00022552"/>
    </source>
</evidence>
<dbReference type="GO" id="GO:0000466">
    <property type="term" value="P:maturation of 5.8S rRNA from tricistronic rRNA transcript (SSU-rRNA, 5.8S rRNA, LSU-rRNA)"/>
    <property type="evidence" value="ECO:0007669"/>
    <property type="project" value="UniProtKB-UniRule"/>
</dbReference>
<evidence type="ECO:0000256" key="3">
    <source>
        <dbReference type="ARBA" id="ARBA00023242"/>
    </source>
</evidence>
<name>A0AAE9W9Q2_9SCHI</name>
<feature type="region of interest" description="Disordered" evidence="5">
    <location>
        <begin position="300"/>
        <end position="326"/>
    </location>
</feature>
<comment type="subunit">
    <text evidence="4">Component of the NOP7 complex, composed of ERB1, NOP7 and YTM1. Within the NOP7 complex ERB1 appears to interact directly with NOP7 and YTM1. The NOP7 complex also associates with the 66S pre-ribosome.</text>
</comment>
<dbReference type="Proteomes" id="UP001212411">
    <property type="component" value="Chromosome 1"/>
</dbReference>
<dbReference type="SMART" id="SM00292">
    <property type="entry name" value="BRCT"/>
    <property type="match status" value="1"/>
</dbReference>
<gene>
    <name evidence="7" type="primary">ppp1</name>
    <name evidence="4" type="synonym">NOP7</name>
    <name evidence="7" type="ORF">SOMG_00620</name>
</gene>
<dbReference type="Gene3D" id="3.40.50.10190">
    <property type="entry name" value="BRCT domain"/>
    <property type="match status" value="1"/>
</dbReference>
<comment type="similarity">
    <text evidence="4">Belongs to the pescadillo family.</text>
</comment>
<dbReference type="GO" id="GO:0043021">
    <property type="term" value="F:ribonucleoprotein complex binding"/>
    <property type="evidence" value="ECO:0007669"/>
    <property type="project" value="UniProtKB-UniRule"/>
</dbReference>
<feature type="compositionally biased region" description="Basic and acidic residues" evidence="5">
    <location>
        <begin position="485"/>
        <end position="499"/>
    </location>
</feature>
<evidence type="ECO:0000313" key="8">
    <source>
        <dbReference type="Proteomes" id="UP001212411"/>
    </source>
</evidence>
<evidence type="ECO:0000259" key="6">
    <source>
        <dbReference type="PROSITE" id="PS50172"/>
    </source>
</evidence>
<dbReference type="GO" id="GO:0000463">
    <property type="term" value="P:maturation of LSU-rRNA from tricistronic rRNA transcript (SSU-rRNA, 5.8S rRNA, LSU-rRNA)"/>
    <property type="evidence" value="ECO:0007669"/>
    <property type="project" value="UniProtKB-UniRule"/>
</dbReference>
<dbReference type="PANTHER" id="PTHR12221:SF6">
    <property type="entry name" value="PESCADILLO HOMOLOG"/>
    <property type="match status" value="1"/>
</dbReference>
<comment type="subcellular location">
    <subcellularLocation>
        <location evidence="4">Nucleus</location>
        <location evidence="4">Nucleolus</location>
    </subcellularLocation>
    <subcellularLocation>
        <location evidence="4">Nucleus</location>
        <location evidence="4">Nucleoplasm</location>
    </subcellularLocation>
</comment>
<organism evidence="7 8">
    <name type="scientific">Schizosaccharomyces osmophilus</name>
    <dbReference type="NCBI Taxonomy" id="2545709"/>
    <lineage>
        <taxon>Eukaryota</taxon>
        <taxon>Fungi</taxon>
        <taxon>Dikarya</taxon>
        <taxon>Ascomycota</taxon>
        <taxon>Taphrinomycotina</taxon>
        <taxon>Schizosaccharomycetes</taxon>
        <taxon>Schizosaccharomycetales</taxon>
        <taxon>Schizosaccharomycetaceae</taxon>
        <taxon>Schizosaccharomyces</taxon>
    </lineage>
</organism>
<dbReference type="GO" id="GO:0003723">
    <property type="term" value="F:RNA binding"/>
    <property type="evidence" value="ECO:0007669"/>
    <property type="project" value="TreeGrafter"/>
</dbReference>
<accession>A0AAE9W9Q2</accession>
<sequence length="609" mass="69158">MGKIKQKGKTGAARVYITRNQALKKLQVTLADFRRICILKGVYPREPKNKKKANKGSTAPVTFYYTKDIQYLLHEPVVQKFREYKTFVRKLSKAIGKGELDTAKRLENNKPIYHLDHIIKERYPTFHDAIKDIDDALSMLFLFSTMPVTDKIGAATVANCERLCAEFQQYVIRTHSLRKTFLSIKGIYYQADIFGVEVTWIVPYKFSQNVPTDVDFRIMHTFLEFYQSLMGFVNYKLFNSVGLRYPPKLDVAKSESAAGLAAYDLEESNSLPSIAHGDNKQARKRIASLGNKIGDIVEKDAETDERPEQSAAETNDATVDNGGDDKLDEFKAIDEDTTDAASKADAQVSSVDTSLLAPFTFYLSREVPRFSLEFVIRAFGGKVAWDPVLGGGSPYAESDPVITHHISDRPHLAQKYEGRVYVQPQWVYDSVNKGHLERTDLYVPGATLPPHLSPFVKLSENDYNPEEEVSAGEEEEEEEEGVDASEDKKAIETEKKVEEPSADVEEDETEKAELEHQRELEAEAAGVEYSEYMKNNKPSKSKKRSSDAMNADQKDEKEAKELSKMMMSNKQRKLYNKLENTNVKKENYNNNLRNKKKEIQKNKKAKADK</sequence>
<reference evidence="7 8" key="1">
    <citation type="journal article" date="2023" name="G3 (Bethesda)">
        <title>A high-quality reference genome for the fission yeast Schizosaccharomyces osmophilus.</title>
        <authorList>
            <person name="Jia G.S."/>
            <person name="Zhang W.C."/>
            <person name="Liang Y."/>
            <person name="Liu X.H."/>
            <person name="Rhind N."/>
            <person name="Pidoux A."/>
            <person name="Brysch-Herzberg M."/>
            <person name="Du L.L."/>
        </authorList>
    </citation>
    <scope>NUCLEOTIDE SEQUENCE [LARGE SCALE GENOMIC DNA]</scope>
    <source>
        <strain evidence="7 8">CBS 15793</strain>
    </source>
</reference>
<evidence type="ECO:0000256" key="5">
    <source>
        <dbReference type="SAM" id="MobiDB-lite"/>
    </source>
</evidence>
<feature type="compositionally biased region" description="Basic and acidic residues" evidence="5">
    <location>
        <begin position="511"/>
        <end position="521"/>
    </location>
</feature>
<feature type="compositionally biased region" description="Basic and acidic residues" evidence="5">
    <location>
        <begin position="597"/>
        <end position="609"/>
    </location>
</feature>
<dbReference type="InterPro" id="IPR010613">
    <property type="entry name" value="PES"/>
</dbReference>
<protein>
    <recommendedName>
        <fullName evidence="4">Pescadillo homolog</fullName>
    </recommendedName>
    <alternativeName>
        <fullName evidence="4">Nucleolar protein 7 homolog</fullName>
    </alternativeName>
</protein>
<feature type="compositionally biased region" description="Acidic residues" evidence="5">
    <location>
        <begin position="463"/>
        <end position="484"/>
    </location>
</feature>
<dbReference type="KEGG" id="som:SOMG_00620"/>
<keyword evidence="3 4" id="KW-0539">Nucleus</keyword>
<dbReference type="GO" id="GO:0030687">
    <property type="term" value="C:preribosome, large subunit precursor"/>
    <property type="evidence" value="ECO:0007669"/>
    <property type="project" value="UniProtKB-UniRule"/>
</dbReference>
<dbReference type="InterPro" id="IPR036420">
    <property type="entry name" value="BRCT_dom_sf"/>
</dbReference>
<dbReference type="AlphaFoldDB" id="A0AAE9W9Q2"/>
<dbReference type="GeneID" id="80874103"/>